<dbReference type="PROSITE" id="PS51404">
    <property type="entry name" value="DYP_PEROXIDASE"/>
    <property type="match status" value="1"/>
</dbReference>
<dbReference type="EMBL" id="BAAANV010000021">
    <property type="protein sequence ID" value="GAA1536528.1"/>
    <property type="molecule type" value="Genomic_DNA"/>
</dbReference>
<evidence type="ECO:0000313" key="12">
    <source>
        <dbReference type="EMBL" id="GAA1536528.1"/>
    </source>
</evidence>
<sequence length="422" mass="44870">MENFFAGPCPVTSDDGKPAVRPTRRGVVAGALSGLGALALTGCEAQSRGSSSASNSSPAATSAQRATWTVASGPPRQSGVTTKPGTHAHWVGLDLPHDATKDELRRALVVLDDAAARFAKGASPLPDVAHELAPRAGDVAIAVGLGSRVFDLDGMRAEAPAWLKPIPSMTIDDFEKPWKQTDLVVQVDTDNPVTVSHVVGQLVSALKGTATPRWQQRGFAAGARPSDGGVTRNLFGQLDGMEQPNVAGTEAGRVWNAAQPGAPWMEGTTGMVIRRIRMDVDVWQSLDRTAQENAIGRRLTNGAPLTGTKTTDPIDLEKTDELGLTVINPAAHVPRAMPKKTGERILRRPYSYEIARDDGTSDRGLVFVAFCADVVRQFVPIQQRLAEADLLNTWTTPTGSGVYLLPAAPRPGRYLGQDIIEA</sequence>
<evidence type="ECO:0000256" key="3">
    <source>
        <dbReference type="ARBA" id="ARBA00022617"/>
    </source>
</evidence>
<evidence type="ECO:0000313" key="13">
    <source>
        <dbReference type="Proteomes" id="UP001501288"/>
    </source>
</evidence>
<feature type="region of interest" description="Disordered" evidence="9">
    <location>
        <begin position="47"/>
        <end position="91"/>
    </location>
</feature>
<evidence type="ECO:0000256" key="9">
    <source>
        <dbReference type="SAM" id="MobiDB-lite"/>
    </source>
</evidence>
<gene>
    <name evidence="12" type="ORF">GCM10009762_08000</name>
</gene>
<feature type="domain" description="Dyp-type peroxidase N-terminal" evidence="10">
    <location>
        <begin position="77"/>
        <end position="219"/>
    </location>
</feature>
<dbReference type="Pfam" id="PF04261">
    <property type="entry name" value="Dyp_perox_N"/>
    <property type="match status" value="1"/>
</dbReference>
<accession>A0ABN2B9C6</accession>
<keyword evidence="13" id="KW-1185">Reference proteome</keyword>
<feature type="domain" description="Dyp-type peroxidase C-terminal" evidence="11">
    <location>
        <begin position="231"/>
        <end position="407"/>
    </location>
</feature>
<dbReference type="InterPro" id="IPR011008">
    <property type="entry name" value="Dimeric_a/b-barrel"/>
</dbReference>
<proteinExistence type="inferred from homology"/>
<feature type="region of interest" description="Disordered" evidence="9">
    <location>
        <begin position="1"/>
        <end position="20"/>
    </location>
</feature>
<evidence type="ECO:0000256" key="1">
    <source>
        <dbReference type="ARBA" id="ARBA00001970"/>
    </source>
</evidence>
<dbReference type="SUPFAM" id="SSF54909">
    <property type="entry name" value="Dimeric alpha+beta barrel"/>
    <property type="match status" value="1"/>
</dbReference>
<keyword evidence="6" id="KW-0560">Oxidoreductase</keyword>
<dbReference type="Pfam" id="PF20628">
    <property type="entry name" value="Dyp_perox_C"/>
    <property type="match status" value="1"/>
</dbReference>
<dbReference type="InterPro" id="IPR048327">
    <property type="entry name" value="Dyp_perox_N"/>
</dbReference>
<comment type="cofactor">
    <cofactor evidence="1">
        <name>heme b</name>
        <dbReference type="ChEBI" id="CHEBI:60344"/>
    </cofactor>
</comment>
<evidence type="ECO:0000256" key="6">
    <source>
        <dbReference type="ARBA" id="ARBA00023002"/>
    </source>
</evidence>
<dbReference type="NCBIfam" id="TIGR01413">
    <property type="entry name" value="Dyp_perox_fam"/>
    <property type="match status" value="1"/>
</dbReference>
<evidence type="ECO:0000259" key="10">
    <source>
        <dbReference type="Pfam" id="PF04261"/>
    </source>
</evidence>
<evidence type="ECO:0000256" key="8">
    <source>
        <dbReference type="ARBA" id="ARBA00025737"/>
    </source>
</evidence>
<dbReference type="PANTHER" id="PTHR30521">
    <property type="entry name" value="DEFERROCHELATASE/PEROXIDASE"/>
    <property type="match status" value="1"/>
</dbReference>
<organism evidence="12 13">
    <name type="scientific">Dermacoccus barathri</name>
    <dbReference type="NCBI Taxonomy" id="322601"/>
    <lineage>
        <taxon>Bacteria</taxon>
        <taxon>Bacillati</taxon>
        <taxon>Actinomycetota</taxon>
        <taxon>Actinomycetes</taxon>
        <taxon>Micrococcales</taxon>
        <taxon>Dermacoccaceae</taxon>
        <taxon>Dermacoccus</taxon>
    </lineage>
</organism>
<dbReference type="InterPro" id="IPR048328">
    <property type="entry name" value="Dyp_perox_C"/>
</dbReference>
<protein>
    <submittedName>
        <fullName evidence="12">Dyp-type peroxidase</fullName>
    </submittedName>
</protein>
<evidence type="ECO:0000256" key="5">
    <source>
        <dbReference type="ARBA" id="ARBA00022729"/>
    </source>
</evidence>
<keyword evidence="7" id="KW-0408">Iron</keyword>
<dbReference type="PANTHER" id="PTHR30521:SF4">
    <property type="entry name" value="DEFERROCHELATASE"/>
    <property type="match status" value="1"/>
</dbReference>
<evidence type="ECO:0000256" key="4">
    <source>
        <dbReference type="ARBA" id="ARBA00022723"/>
    </source>
</evidence>
<comment type="caution">
    <text evidence="12">The sequence shown here is derived from an EMBL/GenBank/DDBJ whole genome shotgun (WGS) entry which is preliminary data.</text>
</comment>
<dbReference type="InterPro" id="IPR006314">
    <property type="entry name" value="Dyp_peroxidase"/>
</dbReference>
<evidence type="ECO:0000256" key="2">
    <source>
        <dbReference type="ARBA" id="ARBA00022559"/>
    </source>
</evidence>
<dbReference type="Proteomes" id="UP001501288">
    <property type="component" value="Unassembled WGS sequence"/>
</dbReference>
<keyword evidence="5" id="KW-0732">Signal</keyword>
<keyword evidence="4" id="KW-0479">Metal-binding</keyword>
<feature type="compositionally biased region" description="Low complexity" evidence="9">
    <location>
        <begin position="47"/>
        <end position="63"/>
    </location>
</feature>
<name>A0ABN2B9C6_9MICO</name>
<evidence type="ECO:0000259" key="11">
    <source>
        <dbReference type="Pfam" id="PF20628"/>
    </source>
</evidence>
<dbReference type="RefSeq" id="WP_346029763.1">
    <property type="nucleotide sequence ID" value="NZ_BAAANV010000021.1"/>
</dbReference>
<keyword evidence="3" id="KW-0349">Heme</keyword>
<dbReference type="GO" id="GO:0004601">
    <property type="term" value="F:peroxidase activity"/>
    <property type="evidence" value="ECO:0007669"/>
    <property type="project" value="UniProtKB-KW"/>
</dbReference>
<reference evidence="12 13" key="1">
    <citation type="journal article" date="2019" name="Int. J. Syst. Evol. Microbiol.">
        <title>The Global Catalogue of Microorganisms (GCM) 10K type strain sequencing project: providing services to taxonomists for standard genome sequencing and annotation.</title>
        <authorList>
            <consortium name="The Broad Institute Genomics Platform"/>
            <consortium name="The Broad Institute Genome Sequencing Center for Infectious Disease"/>
            <person name="Wu L."/>
            <person name="Ma J."/>
        </authorList>
    </citation>
    <scope>NUCLEOTIDE SEQUENCE [LARGE SCALE GENOMIC DNA]</scope>
    <source>
        <strain evidence="12 13">JCM 14588</strain>
    </source>
</reference>
<evidence type="ECO:0000256" key="7">
    <source>
        <dbReference type="ARBA" id="ARBA00023004"/>
    </source>
</evidence>
<keyword evidence="2 12" id="KW-0575">Peroxidase</keyword>
<comment type="similarity">
    <text evidence="8">Belongs to the DyP-type peroxidase family.</text>
</comment>